<evidence type="ECO:0000313" key="3">
    <source>
        <dbReference type="Proteomes" id="UP000243077"/>
    </source>
</evidence>
<dbReference type="SMART" id="SM00731">
    <property type="entry name" value="SprT"/>
    <property type="match status" value="1"/>
</dbReference>
<dbReference type="EMBL" id="CP026923">
    <property type="protein sequence ID" value="AVG23296.1"/>
    <property type="molecule type" value="Genomic_DNA"/>
</dbReference>
<dbReference type="KEGG" id="psai:C3B54_11298"/>
<sequence length="152" mass="17385">MAELQRVEVWADALIRLHLDSSWSFHFDHAKTRFGQCDHKHKRISVSRHLSVKATDDEVHQVLLHEVAHAVAGVRAGHGPAWMRIARELGYEGGRTHDSPAATEHAKWLGLCPTGHEIIRFRRPSKPTSCALCSRRFNPDYLITWHDRRAMA</sequence>
<dbReference type="AlphaFoldDB" id="A0A2L2BNQ5"/>
<organism evidence="2 3">
    <name type="scientific">Pontimonas salivibrio</name>
    <dbReference type="NCBI Taxonomy" id="1159327"/>
    <lineage>
        <taxon>Bacteria</taxon>
        <taxon>Bacillati</taxon>
        <taxon>Actinomycetota</taxon>
        <taxon>Actinomycetes</taxon>
        <taxon>Micrococcales</taxon>
        <taxon>Microbacteriaceae</taxon>
        <taxon>Pontimonas</taxon>
    </lineage>
</organism>
<name>A0A2L2BNQ5_9MICO</name>
<evidence type="ECO:0000259" key="1">
    <source>
        <dbReference type="SMART" id="SM00731"/>
    </source>
</evidence>
<reference evidence="2 3" key="1">
    <citation type="submission" date="2018-02" db="EMBL/GenBank/DDBJ databases">
        <title>Complete genome of the streamlined marine actinobacterium Pontimonas salivibrio CL-TW6 adapted to coastal planktonic lifestype.</title>
        <authorList>
            <person name="Cho B.C."/>
            <person name="Hardies S.C."/>
            <person name="Jang G.I."/>
            <person name="Hwang C.Y."/>
        </authorList>
    </citation>
    <scope>NUCLEOTIDE SEQUENCE [LARGE SCALE GENOMIC DNA]</scope>
    <source>
        <strain evidence="2 3">CL-TW6</strain>
    </source>
</reference>
<dbReference type="GO" id="GO:0006950">
    <property type="term" value="P:response to stress"/>
    <property type="evidence" value="ECO:0007669"/>
    <property type="project" value="UniProtKB-ARBA"/>
</dbReference>
<dbReference type="Pfam" id="PF10263">
    <property type="entry name" value="SprT-like"/>
    <property type="match status" value="1"/>
</dbReference>
<feature type="domain" description="SprT-like" evidence="1">
    <location>
        <begin position="2"/>
        <end position="140"/>
    </location>
</feature>
<dbReference type="Gene3D" id="3.30.2010.10">
    <property type="entry name" value="Metalloproteases ('zincins'), catalytic domain"/>
    <property type="match status" value="1"/>
</dbReference>
<gene>
    <name evidence="2" type="ORF">C3B54_11298</name>
</gene>
<proteinExistence type="predicted"/>
<dbReference type="OrthoDB" id="9793623at2"/>
<protein>
    <submittedName>
        <fullName evidence="2">SprT-like regulatory protein</fullName>
    </submittedName>
</protein>
<dbReference type="InterPro" id="IPR006640">
    <property type="entry name" value="SprT-like_domain"/>
</dbReference>
<dbReference type="RefSeq" id="WP_104912929.1">
    <property type="nucleotide sequence ID" value="NZ_CP026923.1"/>
</dbReference>
<accession>A0A2L2BNQ5</accession>
<dbReference type="Proteomes" id="UP000243077">
    <property type="component" value="Chromosome"/>
</dbReference>
<keyword evidence="3" id="KW-1185">Reference proteome</keyword>
<evidence type="ECO:0000313" key="2">
    <source>
        <dbReference type="EMBL" id="AVG23296.1"/>
    </source>
</evidence>